<organism evidence="2 3">
    <name type="scientific">Periconia digitata</name>
    <dbReference type="NCBI Taxonomy" id="1303443"/>
    <lineage>
        <taxon>Eukaryota</taxon>
        <taxon>Fungi</taxon>
        <taxon>Dikarya</taxon>
        <taxon>Ascomycota</taxon>
        <taxon>Pezizomycotina</taxon>
        <taxon>Dothideomycetes</taxon>
        <taxon>Pleosporomycetidae</taxon>
        <taxon>Pleosporales</taxon>
        <taxon>Massarineae</taxon>
        <taxon>Periconiaceae</taxon>
        <taxon>Periconia</taxon>
    </lineage>
</organism>
<protein>
    <submittedName>
        <fullName evidence="2">Uncharacterized protein</fullName>
    </submittedName>
</protein>
<gene>
    <name evidence="2" type="ORF">PDIGIT_LOCUS551</name>
</gene>
<feature type="compositionally biased region" description="Low complexity" evidence="1">
    <location>
        <begin position="125"/>
        <end position="143"/>
    </location>
</feature>
<dbReference type="AlphaFoldDB" id="A0A9W4XGC3"/>
<reference evidence="2" key="1">
    <citation type="submission" date="2023-01" db="EMBL/GenBank/DDBJ databases">
        <authorList>
            <person name="Van Ghelder C."/>
            <person name="Rancurel C."/>
        </authorList>
    </citation>
    <scope>NUCLEOTIDE SEQUENCE</scope>
    <source>
        <strain evidence="2">CNCM I-4278</strain>
    </source>
</reference>
<evidence type="ECO:0000313" key="3">
    <source>
        <dbReference type="Proteomes" id="UP001152607"/>
    </source>
</evidence>
<feature type="region of interest" description="Disordered" evidence="1">
    <location>
        <begin position="122"/>
        <end position="143"/>
    </location>
</feature>
<dbReference type="Proteomes" id="UP001152607">
    <property type="component" value="Unassembled WGS sequence"/>
</dbReference>
<dbReference type="EMBL" id="CAOQHR010000001">
    <property type="protein sequence ID" value="CAI6240106.1"/>
    <property type="molecule type" value="Genomic_DNA"/>
</dbReference>
<comment type="caution">
    <text evidence="2">The sequence shown here is derived from an EMBL/GenBank/DDBJ whole genome shotgun (WGS) entry which is preliminary data.</text>
</comment>
<proteinExistence type="predicted"/>
<evidence type="ECO:0000256" key="1">
    <source>
        <dbReference type="SAM" id="MobiDB-lite"/>
    </source>
</evidence>
<evidence type="ECO:0000313" key="2">
    <source>
        <dbReference type="EMBL" id="CAI6240106.1"/>
    </source>
</evidence>
<sequence>MKTIIHMLLRSGFKKLTPVHMPTTPGLNYKKLLFLILSWSLGDATHNEGLQRYRSIHIHTYIHVNEKKRNRQASNILHTKLTWENKQETNNRPSCNHLISSISLYPSLHVLYSALHRDMRTHTSTNYPTHNTTAPPTHPLSLPLSPQIPKKYIYNQWNQWNQ</sequence>
<keyword evidence="3" id="KW-1185">Reference proteome</keyword>
<accession>A0A9W4XGC3</accession>
<name>A0A9W4XGC3_9PLEO</name>